<name>A0A1C4BLC6_9GAMM</name>
<accession>A0A1C4BLC6</accession>
<dbReference type="RefSeq" id="WP_091348272.1">
    <property type="nucleotide sequence ID" value="NZ_FMAQ01000005.1"/>
</dbReference>
<dbReference type="InterPro" id="IPR055903">
    <property type="entry name" value="DUF7480"/>
</dbReference>
<gene>
    <name evidence="2" type="ORF">GA0061081_10524</name>
</gene>
<evidence type="ECO:0000313" key="3">
    <source>
        <dbReference type="Proteomes" id="UP000199670"/>
    </source>
</evidence>
<evidence type="ECO:0000259" key="1">
    <source>
        <dbReference type="Pfam" id="PF24295"/>
    </source>
</evidence>
<dbReference type="AlphaFoldDB" id="A0A1C4BLC6"/>
<proteinExistence type="predicted"/>
<dbReference type="STRING" id="1798182.GA0061081_10524"/>
<organism evidence="2 3">
    <name type="scientific">Gilliamella bombicola</name>
    <dbReference type="NCBI Taxonomy" id="1798182"/>
    <lineage>
        <taxon>Bacteria</taxon>
        <taxon>Pseudomonadati</taxon>
        <taxon>Pseudomonadota</taxon>
        <taxon>Gammaproteobacteria</taxon>
        <taxon>Orbales</taxon>
        <taxon>Orbaceae</taxon>
        <taxon>Gilliamella</taxon>
    </lineage>
</organism>
<feature type="domain" description="DUF7480" evidence="1">
    <location>
        <begin position="33"/>
        <end position="136"/>
    </location>
</feature>
<dbReference type="Pfam" id="PF24295">
    <property type="entry name" value="DUF7480"/>
    <property type="match status" value="1"/>
</dbReference>
<protein>
    <recommendedName>
        <fullName evidence="1">DUF7480 domain-containing protein</fullName>
    </recommendedName>
</protein>
<dbReference type="EMBL" id="FMAQ01000005">
    <property type="protein sequence ID" value="SCC07741.1"/>
    <property type="molecule type" value="Genomic_DNA"/>
</dbReference>
<reference evidence="3" key="1">
    <citation type="submission" date="2016-08" db="EMBL/GenBank/DDBJ databases">
        <authorList>
            <person name="Varghese N."/>
            <person name="Submissions Spin"/>
        </authorList>
    </citation>
    <scope>NUCLEOTIDE SEQUENCE [LARGE SCALE GENOMIC DNA]</scope>
    <source>
        <strain evidence="3">R-53248</strain>
    </source>
</reference>
<evidence type="ECO:0000313" key="2">
    <source>
        <dbReference type="EMBL" id="SCC07741.1"/>
    </source>
</evidence>
<sequence>MKKNFAIILLIIIPLISLTGCYPHYKTEVVTVTPDITLNNDNQLCISIPTNQIMANQSIPIDTIYITETTLSEKGFLEDWEKDNWKGDNIRSGECLKIEYPLQANTTYRIKFTSKLTSDPTFYTYFRWIRKFRLEKQNDGKFILLLDNKANK</sequence>
<keyword evidence="3" id="KW-1185">Reference proteome</keyword>
<dbReference type="Proteomes" id="UP000199670">
    <property type="component" value="Unassembled WGS sequence"/>
</dbReference>
<dbReference type="PROSITE" id="PS51257">
    <property type="entry name" value="PROKAR_LIPOPROTEIN"/>
    <property type="match status" value="1"/>
</dbReference>